<protein>
    <submittedName>
        <fullName evidence="1">Uncharacterized protein</fullName>
    </submittedName>
</protein>
<reference evidence="1 2" key="1">
    <citation type="submission" date="2008-12" db="EMBL/GenBank/DDBJ databases">
        <authorList>
            <person name="Fulton L."/>
            <person name="Clifton S."/>
            <person name="Fulton B."/>
            <person name="Xu J."/>
            <person name="Minx P."/>
            <person name="Pepin K.H."/>
            <person name="Johnson M."/>
            <person name="Bhonagiri V."/>
            <person name="Nash W.E."/>
            <person name="Mardis E.R."/>
            <person name="Wilson R.K."/>
        </authorList>
    </citation>
    <scope>NUCLEOTIDE SEQUENCE [LARGE SCALE GENOMIC DNA]</scope>
    <source>
        <strain evidence="1 2">DSM 12042</strain>
    </source>
</reference>
<dbReference type="STRING" id="545696.HOLDEFILI_03932"/>
<dbReference type="EMBL" id="ACCF01000246">
    <property type="protein sequence ID" value="EEF65929.1"/>
    <property type="molecule type" value="Genomic_DNA"/>
</dbReference>
<sequence length="57" mass="6628">MLFLPRQTDLNSIRAGLKRKSTGITKEKSFGVDRGKWIFNLLNSENKIVFKFVDKQI</sequence>
<reference evidence="1 2" key="2">
    <citation type="submission" date="2009-02" db="EMBL/GenBank/DDBJ databases">
        <title>Draft genome sequence of Holdemania filiformis DSM 12042.</title>
        <authorList>
            <person name="Sudarsanam P."/>
            <person name="Ley R."/>
            <person name="Guruge J."/>
            <person name="Turnbaugh P.J."/>
            <person name="Mahowald M."/>
            <person name="Liep D."/>
            <person name="Gordon J."/>
        </authorList>
    </citation>
    <scope>NUCLEOTIDE SEQUENCE [LARGE SCALE GENOMIC DNA]</scope>
    <source>
        <strain evidence="1 2">DSM 12042</strain>
    </source>
</reference>
<organism evidence="1 2">
    <name type="scientific">Holdemania filiformis DSM 12042</name>
    <dbReference type="NCBI Taxonomy" id="545696"/>
    <lineage>
        <taxon>Bacteria</taxon>
        <taxon>Bacillati</taxon>
        <taxon>Bacillota</taxon>
        <taxon>Erysipelotrichia</taxon>
        <taxon>Erysipelotrichales</taxon>
        <taxon>Erysipelotrichaceae</taxon>
        <taxon>Holdemania</taxon>
    </lineage>
</organism>
<name>B9YDK9_9FIRM</name>
<dbReference type="Proteomes" id="UP000005950">
    <property type="component" value="Unassembled WGS sequence"/>
</dbReference>
<evidence type="ECO:0000313" key="2">
    <source>
        <dbReference type="Proteomes" id="UP000005950"/>
    </source>
</evidence>
<dbReference type="AlphaFoldDB" id="B9YDK9"/>
<gene>
    <name evidence="1" type="ORF">HOLDEFILI_03932</name>
</gene>
<accession>B9YDK9</accession>
<proteinExistence type="predicted"/>
<comment type="caution">
    <text evidence="1">The sequence shown here is derived from an EMBL/GenBank/DDBJ whole genome shotgun (WGS) entry which is preliminary data.</text>
</comment>
<dbReference type="HOGENOM" id="CLU_2990540_0_0_9"/>
<evidence type="ECO:0000313" key="1">
    <source>
        <dbReference type="EMBL" id="EEF65929.1"/>
    </source>
</evidence>